<evidence type="ECO:0000256" key="4">
    <source>
        <dbReference type="PIRNR" id="PIRNR006078"/>
    </source>
</evidence>
<evidence type="ECO:0000313" key="6">
    <source>
        <dbReference type="Proteomes" id="UP001597641"/>
    </source>
</evidence>
<sequence>MKIVIAPDSYKGSLSAKEVGNTIRKAFNLEIPEAEVVVIPMADGGEGTLDALLFSTQGQSVSTTATGPLGERINTCYGILGDKETAVIEMARVAGLLMVPEDKRNPALTTTFGLGELIAEAIDKGLRKFIIGLGGSATNDGGLGMLQALGAGFLDLEGNQVKPVGESLQKIARLDFSNLHPNLKACKFRIASDVENPLCGENGASYIFGPQKGATGEQVMALDKGMRNYADLVEEQLNNNLQNIPGAGAAGGLGFGFLALSAEIISGSQVVAEAAGLEDQIKEADWVITGEGQSDYQTLYGKAPLYVANLAKKYGVGTILISGGLGKGHEQLLEHFVSCHAIVNAPMQVEQAIADAEALLFSCARNITRLINKASQLK</sequence>
<dbReference type="Pfam" id="PF02595">
    <property type="entry name" value="Gly_kinase"/>
    <property type="match status" value="1"/>
</dbReference>
<dbReference type="InterPro" id="IPR036129">
    <property type="entry name" value="Glycerate_kinase_sf"/>
</dbReference>
<comment type="caution">
    <text evidence="5">The sequence shown here is derived from an EMBL/GenBank/DDBJ whole genome shotgun (WGS) entry which is preliminary data.</text>
</comment>
<keyword evidence="6" id="KW-1185">Reference proteome</keyword>
<keyword evidence="3 4" id="KW-0418">Kinase</keyword>
<name>A0ABW6BTH4_9BACT</name>
<protein>
    <submittedName>
        <fullName evidence="5">Glycerate kinase</fullName>
    </submittedName>
</protein>
<dbReference type="InterPro" id="IPR018197">
    <property type="entry name" value="Glycerate_kinase_RE-like"/>
</dbReference>
<dbReference type="PANTHER" id="PTHR21599">
    <property type="entry name" value="GLYCERATE KINASE"/>
    <property type="match status" value="1"/>
</dbReference>
<dbReference type="EMBL" id="JBHUOX010000005">
    <property type="protein sequence ID" value="MFD3000551.1"/>
    <property type="molecule type" value="Genomic_DNA"/>
</dbReference>
<dbReference type="InterPro" id="IPR004381">
    <property type="entry name" value="Glycerate_kinase"/>
</dbReference>
<reference evidence="6" key="1">
    <citation type="journal article" date="2019" name="Int. J. Syst. Evol. Microbiol.">
        <title>The Global Catalogue of Microorganisms (GCM) 10K type strain sequencing project: providing services to taxonomists for standard genome sequencing and annotation.</title>
        <authorList>
            <consortium name="The Broad Institute Genomics Platform"/>
            <consortium name="The Broad Institute Genome Sequencing Center for Infectious Disease"/>
            <person name="Wu L."/>
            <person name="Ma J."/>
        </authorList>
    </citation>
    <scope>NUCLEOTIDE SEQUENCE [LARGE SCALE GENOMIC DNA]</scope>
    <source>
        <strain evidence="6">KCTC 23984</strain>
    </source>
</reference>
<dbReference type="RefSeq" id="WP_377483676.1">
    <property type="nucleotide sequence ID" value="NZ_JBHUOX010000005.1"/>
</dbReference>
<dbReference type="NCBIfam" id="TIGR00045">
    <property type="entry name" value="glycerate kinase"/>
    <property type="match status" value="1"/>
</dbReference>
<evidence type="ECO:0000256" key="2">
    <source>
        <dbReference type="ARBA" id="ARBA00022679"/>
    </source>
</evidence>
<evidence type="ECO:0000256" key="1">
    <source>
        <dbReference type="ARBA" id="ARBA00006284"/>
    </source>
</evidence>
<gene>
    <name evidence="5" type="ORF">ACFS7Z_09285</name>
</gene>
<comment type="similarity">
    <text evidence="1 4">Belongs to the glycerate kinase type-1 family.</text>
</comment>
<dbReference type="GO" id="GO:0016301">
    <property type="term" value="F:kinase activity"/>
    <property type="evidence" value="ECO:0007669"/>
    <property type="project" value="UniProtKB-KW"/>
</dbReference>
<dbReference type="PANTHER" id="PTHR21599:SF0">
    <property type="entry name" value="GLYCERATE KINASE"/>
    <property type="match status" value="1"/>
</dbReference>
<dbReference type="Gene3D" id="3.90.1510.10">
    <property type="entry name" value="Glycerate kinase, domain 2"/>
    <property type="match status" value="1"/>
</dbReference>
<dbReference type="Proteomes" id="UP001597641">
    <property type="component" value="Unassembled WGS sequence"/>
</dbReference>
<accession>A0ABW6BTH4</accession>
<dbReference type="Gene3D" id="3.40.50.10350">
    <property type="entry name" value="Glycerate kinase, domain 1"/>
    <property type="match status" value="1"/>
</dbReference>
<proteinExistence type="inferred from homology"/>
<dbReference type="InterPro" id="IPR018193">
    <property type="entry name" value="Glyc_kinase_flavodox-like_fold"/>
</dbReference>
<dbReference type="PIRSF" id="PIRSF006078">
    <property type="entry name" value="GlxK"/>
    <property type="match status" value="1"/>
</dbReference>
<dbReference type="SUPFAM" id="SSF110738">
    <property type="entry name" value="Glycerate kinase I"/>
    <property type="match status" value="1"/>
</dbReference>
<evidence type="ECO:0000313" key="5">
    <source>
        <dbReference type="EMBL" id="MFD3000551.1"/>
    </source>
</evidence>
<evidence type="ECO:0000256" key="3">
    <source>
        <dbReference type="ARBA" id="ARBA00022777"/>
    </source>
</evidence>
<organism evidence="5 6">
    <name type="scientific">Pontibacter toksunensis</name>
    <dbReference type="NCBI Taxonomy" id="1332631"/>
    <lineage>
        <taxon>Bacteria</taxon>
        <taxon>Pseudomonadati</taxon>
        <taxon>Bacteroidota</taxon>
        <taxon>Cytophagia</taxon>
        <taxon>Cytophagales</taxon>
        <taxon>Hymenobacteraceae</taxon>
        <taxon>Pontibacter</taxon>
    </lineage>
</organism>
<keyword evidence="2 4" id="KW-0808">Transferase</keyword>